<dbReference type="PANTHER" id="PTHR16222:SF24">
    <property type="entry name" value="ADP-RIBOSYLHYDROLASE ARH3"/>
    <property type="match status" value="1"/>
</dbReference>
<reference evidence="3" key="1">
    <citation type="journal article" date="2023" name="Antonie Van Leeuwenhoek">
        <title>Mesoterricola silvestris gen. nov., sp. nov., Mesoterricola sediminis sp. nov., Geothrix oryzae sp. nov., Geothrix edaphica sp. nov., Geothrix rubra sp. nov., and Geothrix limicola sp. nov., six novel members of Acidobacteriota isolated from soils.</title>
        <authorList>
            <person name="Itoh H."/>
            <person name="Sugisawa Y."/>
            <person name="Mise K."/>
            <person name="Xu Z."/>
            <person name="Kuniyasu M."/>
            <person name="Ushijima N."/>
            <person name="Kawano K."/>
            <person name="Kobayashi E."/>
            <person name="Shiratori Y."/>
            <person name="Masuda Y."/>
            <person name="Senoo K."/>
        </authorList>
    </citation>
    <scope>NUCLEOTIDE SEQUENCE</scope>
    <source>
        <strain evidence="3">Red802</strain>
    </source>
</reference>
<evidence type="ECO:0000313" key="4">
    <source>
        <dbReference type="Proteomes" id="UP001165044"/>
    </source>
</evidence>
<comment type="similarity">
    <text evidence="1">Belongs to the ADP-ribosylglycohydrolase family.</text>
</comment>
<name>A0ABQ5PUG6_9BACT</name>
<sequence length="324" mass="34528">MSPVTSFYLLTAESRAVGCLMGLAVGNVLGLAVESRTREETRARLASTGAFPRLPVEEAHRAWDDDLAMAMALGGCLANLPPGADQLGHPAILSAYLDWLRSGSRGIGGLTREVLIKTLAGEARAAERVWQTRCKRGERPLGNGAAMRIAPLGLAFAGQPGDVFRLASEEASLTHWDPACRQSAALLALLVAAQVHRERDPRHFALAHAEALLPEVAEAFVPVSLESLAERRLDGWDMGSTLVALKVAISVLSSGQPYAEALPWVIRQGGDTDTNGAIVGALLGARDGLEAIPAEWQACVSDGNRILQLGRRLIQHHPVSKELP</sequence>
<organism evidence="3 4">
    <name type="scientific">Geothrix edaphica</name>
    <dbReference type="NCBI Taxonomy" id="2927976"/>
    <lineage>
        <taxon>Bacteria</taxon>
        <taxon>Pseudomonadati</taxon>
        <taxon>Acidobacteriota</taxon>
        <taxon>Holophagae</taxon>
        <taxon>Holophagales</taxon>
        <taxon>Holophagaceae</taxon>
        <taxon>Geothrix</taxon>
    </lineage>
</organism>
<evidence type="ECO:0000256" key="2">
    <source>
        <dbReference type="ARBA" id="ARBA00022801"/>
    </source>
</evidence>
<dbReference type="Proteomes" id="UP001165044">
    <property type="component" value="Unassembled WGS sequence"/>
</dbReference>
<evidence type="ECO:0000256" key="1">
    <source>
        <dbReference type="ARBA" id="ARBA00010702"/>
    </source>
</evidence>
<keyword evidence="4" id="KW-1185">Reference proteome</keyword>
<accession>A0ABQ5PUG6</accession>
<dbReference type="PANTHER" id="PTHR16222">
    <property type="entry name" value="ADP-RIBOSYLGLYCOHYDROLASE"/>
    <property type="match status" value="1"/>
</dbReference>
<dbReference type="EMBL" id="BSDC01000001">
    <property type="protein sequence ID" value="GLH65993.1"/>
    <property type="molecule type" value="Genomic_DNA"/>
</dbReference>
<dbReference type="InterPro" id="IPR036705">
    <property type="entry name" value="Ribosyl_crysJ1_sf"/>
</dbReference>
<comment type="caution">
    <text evidence="3">The sequence shown here is derived from an EMBL/GenBank/DDBJ whole genome shotgun (WGS) entry which is preliminary data.</text>
</comment>
<evidence type="ECO:0000313" key="3">
    <source>
        <dbReference type="EMBL" id="GLH65993.1"/>
    </source>
</evidence>
<gene>
    <name evidence="3" type="primary">draG</name>
    <name evidence="3" type="ORF">GETHED_03570</name>
</gene>
<keyword evidence="2" id="KW-0378">Hydrolase</keyword>
<protein>
    <submittedName>
        <fullName evidence="3">ADP-ribosylglycohydrolase</fullName>
    </submittedName>
</protein>
<proteinExistence type="inferred from homology"/>
<dbReference type="InterPro" id="IPR005502">
    <property type="entry name" value="Ribosyl_crysJ1"/>
</dbReference>
<dbReference type="SUPFAM" id="SSF101478">
    <property type="entry name" value="ADP-ribosylglycohydrolase"/>
    <property type="match status" value="1"/>
</dbReference>
<dbReference type="RefSeq" id="WP_285606082.1">
    <property type="nucleotide sequence ID" value="NZ_BSDC01000001.1"/>
</dbReference>
<dbReference type="InterPro" id="IPR050792">
    <property type="entry name" value="ADP-ribosylglycohydrolase"/>
</dbReference>
<dbReference type="Pfam" id="PF03747">
    <property type="entry name" value="ADP_ribosyl_GH"/>
    <property type="match status" value="1"/>
</dbReference>
<dbReference type="Gene3D" id="1.10.4080.10">
    <property type="entry name" value="ADP-ribosylation/Crystallin J1"/>
    <property type="match status" value="1"/>
</dbReference>